<gene>
    <name evidence="2" type="ORF">DH2020_040406</name>
</gene>
<evidence type="ECO:0000313" key="2">
    <source>
        <dbReference type="EMBL" id="KAK6125849.1"/>
    </source>
</evidence>
<protein>
    <recommendedName>
        <fullName evidence="4">UDP-glycosyltransferase</fullName>
    </recommendedName>
</protein>
<dbReference type="InterPro" id="IPR050481">
    <property type="entry name" value="UDP-glycosyltransf_plant"/>
</dbReference>
<accession>A0ABR0UU98</accession>
<comment type="caution">
    <text evidence="2">The sequence shown here is derived from an EMBL/GenBank/DDBJ whole genome shotgun (WGS) entry which is preliminary data.</text>
</comment>
<dbReference type="EMBL" id="JABTTQ020002091">
    <property type="protein sequence ID" value="KAK6125849.1"/>
    <property type="molecule type" value="Genomic_DNA"/>
</dbReference>
<dbReference type="PANTHER" id="PTHR48049:SF60">
    <property type="entry name" value="UDP-GLYCOSYLTRANSFERASE 91B1"/>
    <property type="match status" value="1"/>
</dbReference>
<evidence type="ECO:0008006" key="4">
    <source>
        <dbReference type="Google" id="ProtNLM"/>
    </source>
</evidence>
<sequence length="420" mass="47547">MAAAKDQKSLHIVMFPWLAFGHIIPYLDLSKLLAQKGHKISFISTPRNIDRLPKLPPDLTSSINLVKIPLPEIAGLPENAEATTDIHGGQMDHLKKAFDGLETGLTRFLEESNPDWVFYDFAPHWLPPVAARLGISRAFFSIINAWFLAFLGPANALISGSDDRAKPEDFMVPPKWVKFETKVAYRRFEANWAVGFGQNTDSGFSDSYRQGKVFVGSEAILVRHCYEFEPEWLNLLEEINHRPVVPVGLMPPRVQDHYTNKDGDDEIWVTLRNWLDGKSKGSVVYVALGSELTPSQDQLSELAHGLELSEVPFFWVMRKPFGSIESDSVELPDQGLNSRVVAEKQLGMEIPRNEEDGSYTRNLVADSIRLVMFENDGKIFRKRAKEMAAIFGDMELQSRYIDNLVEFLQNRRILSETLIA</sequence>
<dbReference type="Gene3D" id="3.40.50.2000">
    <property type="entry name" value="Glycogen Phosphorylase B"/>
    <property type="match status" value="3"/>
</dbReference>
<name>A0ABR0UU98_REHGL</name>
<evidence type="ECO:0000256" key="1">
    <source>
        <dbReference type="ARBA" id="ARBA00022679"/>
    </source>
</evidence>
<dbReference type="CDD" id="cd03784">
    <property type="entry name" value="GT1_Gtf-like"/>
    <property type="match status" value="1"/>
</dbReference>
<dbReference type="SUPFAM" id="SSF53756">
    <property type="entry name" value="UDP-Glycosyltransferase/glycogen phosphorylase"/>
    <property type="match status" value="1"/>
</dbReference>
<reference evidence="2 3" key="1">
    <citation type="journal article" date="2021" name="Comput. Struct. Biotechnol. J.">
        <title>De novo genome assembly of the potent medicinal plant Rehmannia glutinosa using nanopore technology.</title>
        <authorList>
            <person name="Ma L."/>
            <person name="Dong C."/>
            <person name="Song C."/>
            <person name="Wang X."/>
            <person name="Zheng X."/>
            <person name="Niu Y."/>
            <person name="Chen S."/>
            <person name="Feng W."/>
        </authorList>
    </citation>
    <scope>NUCLEOTIDE SEQUENCE [LARGE SCALE GENOMIC DNA]</scope>
    <source>
        <strain evidence="2">DH-2019</strain>
    </source>
</reference>
<dbReference type="InterPro" id="IPR002213">
    <property type="entry name" value="UDP_glucos_trans"/>
</dbReference>
<keyword evidence="1" id="KW-0808">Transferase</keyword>
<proteinExistence type="predicted"/>
<organism evidence="2 3">
    <name type="scientific">Rehmannia glutinosa</name>
    <name type="common">Chinese foxglove</name>
    <dbReference type="NCBI Taxonomy" id="99300"/>
    <lineage>
        <taxon>Eukaryota</taxon>
        <taxon>Viridiplantae</taxon>
        <taxon>Streptophyta</taxon>
        <taxon>Embryophyta</taxon>
        <taxon>Tracheophyta</taxon>
        <taxon>Spermatophyta</taxon>
        <taxon>Magnoliopsida</taxon>
        <taxon>eudicotyledons</taxon>
        <taxon>Gunneridae</taxon>
        <taxon>Pentapetalae</taxon>
        <taxon>asterids</taxon>
        <taxon>lamiids</taxon>
        <taxon>Lamiales</taxon>
        <taxon>Orobanchaceae</taxon>
        <taxon>Rehmannieae</taxon>
        <taxon>Rehmannia</taxon>
    </lineage>
</organism>
<dbReference type="PANTHER" id="PTHR48049">
    <property type="entry name" value="GLYCOSYLTRANSFERASE"/>
    <property type="match status" value="1"/>
</dbReference>
<dbReference type="Proteomes" id="UP001318860">
    <property type="component" value="Unassembled WGS sequence"/>
</dbReference>
<keyword evidence="3" id="KW-1185">Reference proteome</keyword>
<evidence type="ECO:0000313" key="3">
    <source>
        <dbReference type="Proteomes" id="UP001318860"/>
    </source>
</evidence>